<dbReference type="Proteomes" id="UP000032141">
    <property type="component" value="Chromosome C8"/>
</dbReference>
<dbReference type="Gramene" id="Bo8g034300.1">
    <property type="protein sequence ID" value="Bo8g034300.1"/>
    <property type="gene ID" value="Bo8g034300"/>
</dbReference>
<evidence type="ECO:0000313" key="3">
    <source>
        <dbReference type="Proteomes" id="UP000032141"/>
    </source>
</evidence>
<reference evidence="2 3" key="1">
    <citation type="journal article" date="2014" name="Genome Biol.">
        <title>Transcriptome and methylome profiling reveals relics of genome dominance in the mesopolyploid Brassica oleracea.</title>
        <authorList>
            <person name="Parkin I.A."/>
            <person name="Koh C."/>
            <person name="Tang H."/>
            <person name="Robinson S.J."/>
            <person name="Kagale S."/>
            <person name="Clarke W.E."/>
            <person name="Town C.D."/>
            <person name="Nixon J."/>
            <person name="Krishnakumar V."/>
            <person name="Bidwell S.L."/>
            <person name="Denoeud F."/>
            <person name="Belcram H."/>
            <person name="Links M.G."/>
            <person name="Just J."/>
            <person name="Clarke C."/>
            <person name="Bender T."/>
            <person name="Huebert T."/>
            <person name="Mason A.S."/>
            <person name="Pires J.C."/>
            <person name="Barker G."/>
            <person name="Moore J."/>
            <person name="Walley P.G."/>
            <person name="Manoli S."/>
            <person name="Batley J."/>
            <person name="Edwards D."/>
            <person name="Nelson M.N."/>
            <person name="Wang X."/>
            <person name="Paterson A.H."/>
            <person name="King G."/>
            <person name="Bancroft I."/>
            <person name="Chalhoub B."/>
            <person name="Sharpe A.G."/>
        </authorList>
    </citation>
    <scope>NUCLEOTIDE SEQUENCE</scope>
    <source>
        <strain evidence="2 3">cv. TO1000</strain>
    </source>
</reference>
<reference evidence="2" key="2">
    <citation type="submission" date="2015-03" db="UniProtKB">
        <authorList>
            <consortium name="EnsemblPlants"/>
        </authorList>
    </citation>
    <scope>IDENTIFICATION</scope>
</reference>
<organism evidence="2 3">
    <name type="scientific">Brassica oleracea var. oleracea</name>
    <dbReference type="NCBI Taxonomy" id="109376"/>
    <lineage>
        <taxon>Eukaryota</taxon>
        <taxon>Viridiplantae</taxon>
        <taxon>Streptophyta</taxon>
        <taxon>Embryophyta</taxon>
        <taxon>Tracheophyta</taxon>
        <taxon>Spermatophyta</taxon>
        <taxon>Magnoliopsida</taxon>
        <taxon>eudicotyledons</taxon>
        <taxon>Gunneridae</taxon>
        <taxon>Pentapetalae</taxon>
        <taxon>rosids</taxon>
        <taxon>malvids</taxon>
        <taxon>Brassicales</taxon>
        <taxon>Brassicaceae</taxon>
        <taxon>Brassiceae</taxon>
        <taxon>Brassica</taxon>
    </lineage>
</organism>
<evidence type="ECO:0000313" key="2">
    <source>
        <dbReference type="EnsemblPlants" id="Bo8g034300.1"/>
    </source>
</evidence>
<dbReference type="AlphaFoldDB" id="A0A0D3DLJ5"/>
<feature type="transmembrane region" description="Helical" evidence="1">
    <location>
        <begin position="53"/>
        <end position="79"/>
    </location>
</feature>
<sequence length="144" mass="15445">CSLLRINRGTVLQSLTSFAYSSKIGTNSFPNLPSGDWVARVKQQGECFAATGGIFFCFSVVAIVPLAASILSSLILLHISAHMTLKNRAHEGKNEGLGARWELAKDEPATHDQQDWQKEGVPGPGVGLSLLLRSLDKSVRARGG</sequence>
<proteinExistence type="predicted"/>
<name>A0A0D3DLJ5_BRAOL</name>
<keyword evidence="1" id="KW-1133">Transmembrane helix</keyword>
<accession>A0A0D3DLJ5</accession>
<keyword evidence="1" id="KW-0472">Membrane</keyword>
<keyword evidence="1" id="KW-0812">Transmembrane</keyword>
<keyword evidence="3" id="KW-1185">Reference proteome</keyword>
<protein>
    <submittedName>
        <fullName evidence="2">Uncharacterized protein</fullName>
    </submittedName>
</protein>
<dbReference type="HOGENOM" id="CLU_150419_0_0_1"/>
<evidence type="ECO:0000256" key="1">
    <source>
        <dbReference type="SAM" id="Phobius"/>
    </source>
</evidence>
<dbReference type="EnsemblPlants" id="Bo8g034300.1">
    <property type="protein sequence ID" value="Bo8g034300.1"/>
    <property type="gene ID" value="Bo8g034300"/>
</dbReference>